<sequence>MGAPPPLGSLWSRASNLSLHAGAGTPYRRRRPRLAVGQELLCPVTEFDSVKAYVADLHTTPCSGMPGHHRYYLADGIYPPWATLVKTIRNPNSEQEARFAKEQEAARKDVERAFGILQARWAISGMIHSLIMTGKAKESWLLSQGAPASFQDILHAHHEIRDLAVHNQLQADLVEHMWQHVGNNAANNNDEGNPEA</sequence>
<dbReference type="InterPro" id="IPR006912">
    <property type="entry name" value="Harbinger_derived_prot"/>
</dbReference>
<evidence type="ECO:0000313" key="1">
    <source>
        <dbReference type="EMBL" id="KAK1660504.1"/>
    </source>
</evidence>
<gene>
    <name evidence="1" type="ORF">QYE76_048663</name>
</gene>
<dbReference type="Proteomes" id="UP001231189">
    <property type="component" value="Unassembled WGS sequence"/>
</dbReference>
<dbReference type="PANTHER" id="PTHR47150:SF6">
    <property type="entry name" value="OS01G0872900 PROTEIN"/>
    <property type="match status" value="1"/>
</dbReference>
<evidence type="ECO:0008006" key="3">
    <source>
        <dbReference type="Google" id="ProtNLM"/>
    </source>
</evidence>
<accession>A0AAD8WFK9</accession>
<keyword evidence="2" id="KW-1185">Reference proteome</keyword>
<proteinExistence type="predicted"/>
<reference evidence="1" key="1">
    <citation type="submission" date="2023-07" db="EMBL/GenBank/DDBJ databases">
        <title>A chromosome-level genome assembly of Lolium multiflorum.</title>
        <authorList>
            <person name="Chen Y."/>
            <person name="Copetti D."/>
            <person name="Kolliker R."/>
            <person name="Studer B."/>
        </authorList>
    </citation>
    <scope>NUCLEOTIDE SEQUENCE</scope>
    <source>
        <strain evidence="1">02402/16</strain>
        <tissue evidence="1">Leaf</tissue>
    </source>
</reference>
<evidence type="ECO:0000313" key="2">
    <source>
        <dbReference type="Proteomes" id="UP001231189"/>
    </source>
</evidence>
<comment type="caution">
    <text evidence="1">The sequence shown here is derived from an EMBL/GenBank/DDBJ whole genome shotgun (WGS) entry which is preliminary data.</text>
</comment>
<name>A0AAD8WFK9_LOLMU</name>
<organism evidence="1 2">
    <name type="scientific">Lolium multiflorum</name>
    <name type="common">Italian ryegrass</name>
    <name type="synonym">Lolium perenne subsp. multiflorum</name>
    <dbReference type="NCBI Taxonomy" id="4521"/>
    <lineage>
        <taxon>Eukaryota</taxon>
        <taxon>Viridiplantae</taxon>
        <taxon>Streptophyta</taxon>
        <taxon>Embryophyta</taxon>
        <taxon>Tracheophyta</taxon>
        <taxon>Spermatophyta</taxon>
        <taxon>Magnoliopsida</taxon>
        <taxon>Liliopsida</taxon>
        <taxon>Poales</taxon>
        <taxon>Poaceae</taxon>
        <taxon>BOP clade</taxon>
        <taxon>Pooideae</taxon>
        <taxon>Poodae</taxon>
        <taxon>Poeae</taxon>
        <taxon>Poeae Chloroplast Group 2 (Poeae type)</taxon>
        <taxon>Loliodinae</taxon>
        <taxon>Loliinae</taxon>
        <taxon>Lolium</taxon>
    </lineage>
</organism>
<protein>
    <recommendedName>
        <fullName evidence="3">DDE Tnp4 domain-containing protein</fullName>
    </recommendedName>
</protein>
<dbReference type="AlphaFoldDB" id="A0AAD8WFK9"/>
<dbReference type="EMBL" id="JAUUTY010000003">
    <property type="protein sequence ID" value="KAK1660504.1"/>
    <property type="molecule type" value="Genomic_DNA"/>
</dbReference>
<dbReference type="PANTHER" id="PTHR47150">
    <property type="entry name" value="OS12G0169200 PROTEIN"/>
    <property type="match status" value="1"/>
</dbReference>
<dbReference type="Pfam" id="PF04827">
    <property type="entry name" value="Plant_tran"/>
    <property type="match status" value="1"/>
</dbReference>